<keyword evidence="1" id="KW-0732">Signal</keyword>
<reference evidence="3 4" key="1">
    <citation type="submission" date="2023-07" db="EMBL/GenBank/DDBJ databases">
        <title>Sorghum-associated microbial communities from plants grown in Nebraska, USA.</title>
        <authorList>
            <person name="Schachtman D."/>
        </authorList>
    </citation>
    <scope>NUCLEOTIDE SEQUENCE [LARGE SCALE GENOMIC DNA]</scope>
    <source>
        <strain evidence="3 4">3262</strain>
    </source>
</reference>
<proteinExistence type="predicted"/>
<dbReference type="Gene3D" id="2.60.40.1120">
    <property type="entry name" value="Carboxypeptidase-like, regulatory domain"/>
    <property type="match status" value="1"/>
</dbReference>
<dbReference type="InterPro" id="IPR008969">
    <property type="entry name" value="CarboxyPept-like_regulatory"/>
</dbReference>
<feature type="chain" id="PRO_5045450043" description="Outer membrane protein beta-barrel domain-containing protein" evidence="1">
    <location>
        <begin position="20"/>
        <end position="887"/>
    </location>
</feature>
<evidence type="ECO:0000259" key="2">
    <source>
        <dbReference type="Pfam" id="PF14905"/>
    </source>
</evidence>
<dbReference type="EMBL" id="JAVDUU010000003">
    <property type="protein sequence ID" value="MDR6943022.1"/>
    <property type="molecule type" value="Genomic_DNA"/>
</dbReference>
<dbReference type="SUPFAM" id="SSF56935">
    <property type="entry name" value="Porins"/>
    <property type="match status" value="2"/>
</dbReference>
<keyword evidence="4" id="KW-1185">Reference proteome</keyword>
<protein>
    <recommendedName>
        <fullName evidence="2">Outer membrane protein beta-barrel domain-containing protein</fullName>
    </recommendedName>
</protein>
<accession>A0ABU1TCD8</accession>
<gene>
    <name evidence="3" type="ORF">J2W55_002875</name>
</gene>
<dbReference type="Pfam" id="PF14905">
    <property type="entry name" value="OMP_b-brl_3"/>
    <property type="match status" value="1"/>
</dbReference>
<dbReference type="SUPFAM" id="SSF49464">
    <property type="entry name" value="Carboxypeptidase regulatory domain-like"/>
    <property type="match status" value="1"/>
</dbReference>
<evidence type="ECO:0000256" key="1">
    <source>
        <dbReference type="SAM" id="SignalP"/>
    </source>
</evidence>
<feature type="domain" description="Outer membrane protein beta-barrel" evidence="2">
    <location>
        <begin position="598"/>
        <end position="880"/>
    </location>
</feature>
<evidence type="ECO:0000313" key="3">
    <source>
        <dbReference type="EMBL" id="MDR6943022.1"/>
    </source>
</evidence>
<comment type="caution">
    <text evidence="3">The sequence shown here is derived from an EMBL/GenBank/DDBJ whole genome shotgun (WGS) entry which is preliminary data.</text>
</comment>
<sequence length="887" mass="100652">MRFIFVFCVWCITVTNVYAQNHATIKAVVVDSLNRQPIPLATVSILRLKDTTLVSYTTTDINGVFTLRNLKEEPLVLLISHVGYRSLHVNIDLKKNEVIDLGQLYLNERILQEVIVRGEGIPVIIKKDTIEFDAEAFKTRPNAVVEDLLKKLPGVQVYHDGRITINGKEISKIKVDGKDFFAIDPKIATRNLEADMIAKIQVYDDHEKDPDRLVSDYETKKIINLKFKKAFAKGSLSKFIAAGGSQERYDANVFYGLFEKKLQIAVNANSNNLSGTGIFSDDNQTSNIYGGQSSKVKSTTGTFHFDNSFGKTLKINGDYQYLKQVTDNNSTGYLQQFIGDATLNTKSVNVQHQAQNSQSLALRVEWDPDSTSIIKYEPIFAYNYTTHNNSAAGVSTNNFLLLLNNNSSTDYGSGSDVQFHHDLSYYHKLRKKYASVSISNVINIHPQNGHNFTTNDLISYVATLQSDTLHRLAKTTNINNSEALTVGLYYPINKELSTNIAISGTHERNAGDLLTYDQNFKTGLYTIFLQDQSSNLFRDNWQQFISADFTWLFSPKNSLKVGLSAQWQQINNHFSSYMADLNQYLFYLLPSVELRLNRIAFNYGKEIMQAAIDDLRPISIVYSPLYTFVGNPNLKPTSVHHWGVNYYDYNSQSQISLNMSSNITVESNTIIKKRMVSAEGLEVSTPVNRNGRFSINFNFFVGKNFKKINKWQINATTGANVVAGHNLFNVNGNDGYQNTTAISATEELKVNWNDMLEIRSGYNVNYSITRYQLVNLKNSGYTMQRALLSLNVFLPQKYTWGINDAYSFNPLVASGFRRYSNLVSLSVARHIQKKDKGELRITCYDLLNQSINSIHFASENTINDTQYQPIKRYFLLTYTYRFNNFGH</sequence>
<evidence type="ECO:0000313" key="4">
    <source>
        <dbReference type="Proteomes" id="UP001247620"/>
    </source>
</evidence>
<dbReference type="RefSeq" id="WP_310096618.1">
    <property type="nucleotide sequence ID" value="NZ_JAVDUU010000003.1"/>
</dbReference>
<feature type="signal peptide" evidence="1">
    <location>
        <begin position="1"/>
        <end position="19"/>
    </location>
</feature>
<organism evidence="3 4">
    <name type="scientific">Mucilaginibacter pocheonensis</name>
    <dbReference type="NCBI Taxonomy" id="398050"/>
    <lineage>
        <taxon>Bacteria</taxon>
        <taxon>Pseudomonadati</taxon>
        <taxon>Bacteroidota</taxon>
        <taxon>Sphingobacteriia</taxon>
        <taxon>Sphingobacteriales</taxon>
        <taxon>Sphingobacteriaceae</taxon>
        <taxon>Mucilaginibacter</taxon>
    </lineage>
</organism>
<name>A0ABU1TCD8_9SPHI</name>
<dbReference type="Pfam" id="PF13715">
    <property type="entry name" value="CarbopepD_reg_2"/>
    <property type="match status" value="1"/>
</dbReference>
<dbReference type="Proteomes" id="UP001247620">
    <property type="component" value="Unassembled WGS sequence"/>
</dbReference>
<dbReference type="InterPro" id="IPR041700">
    <property type="entry name" value="OMP_b-brl_3"/>
</dbReference>